<dbReference type="RefSeq" id="WP_156228125.1">
    <property type="nucleotide sequence ID" value="NZ_CP046415.1"/>
</dbReference>
<protein>
    <submittedName>
        <fullName evidence="1">DUF2853 family protein</fullName>
    </submittedName>
</protein>
<dbReference type="Gene3D" id="1.10.238.120">
    <property type="entry name" value="Jann4075-like"/>
    <property type="match status" value="1"/>
</dbReference>
<dbReference type="AlphaFoldDB" id="A0A6I6D2B3"/>
<dbReference type="EMBL" id="CP046415">
    <property type="protein sequence ID" value="QGT78033.1"/>
    <property type="molecule type" value="Genomic_DNA"/>
</dbReference>
<dbReference type="KEGG" id="ghl:GM160_03495"/>
<keyword evidence="2" id="KW-1185">Reference proteome</keyword>
<evidence type="ECO:0000313" key="2">
    <source>
        <dbReference type="Proteomes" id="UP000427716"/>
    </source>
</evidence>
<name>A0A6I6D2B3_9GAMM</name>
<dbReference type="Pfam" id="PF11015">
    <property type="entry name" value="DUF2853"/>
    <property type="match status" value="1"/>
</dbReference>
<sequence length="113" mass="12656">MSSRDELIEKYAEEIQEKCGETPDRDLLGRVVVGLGPAVYNADASIVAASDESELESIKKNFLVKKLGLTDGPDLDAALDKVFEQYGRSNRHKYRAVVYYLLTRHFGREAAYA</sequence>
<gene>
    <name evidence="1" type="ORF">GM160_03495</name>
</gene>
<evidence type="ECO:0000313" key="1">
    <source>
        <dbReference type="EMBL" id="QGT78033.1"/>
    </source>
</evidence>
<organism evidence="1 2">
    <name type="scientific">Guyparkeria halophila</name>
    <dbReference type="NCBI Taxonomy" id="47960"/>
    <lineage>
        <taxon>Bacteria</taxon>
        <taxon>Pseudomonadati</taxon>
        <taxon>Pseudomonadota</taxon>
        <taxon>Gammaproteobacteria</taxon>
        <taxon>Chromatiales</taxon>
        <taxon>Thioalkalibacteraceae</taxon>
        <taxon>Guyparkeria</taxon>
    </lineage>
</organism>
<proteinExistence type="predicted"/>
<dbReference type="SUPFAM" id="SSF158587">
    <property type="entry name" value="Jann4075-like"/>
    <property type="match status" value="1"/>
</dbReference>
<accession>A0A6I6D2B3</accession>
<dbReference type="Proteomes" id="UP000427716">
    <property type="component" value="Chromosome"/>
</dbReference>
<dbReference type="InterPro" id="IPR021274">
    <property type="entry name" value="DUF2853"/>
</dbReference>
<reference evidence="1 2" key="1">
    <citation type="submission" date="2019-11" db="EMBL/GenBank/DDBJ databases">
        <authorList>
            <person name="Zhang J."/>
            <person name="Sun C."/>
        </authorList>
    </citation>
    <scope>NUCLEOTIDE SEQUENCE [LARGE SCALE GENOMIC DNA]</scope>
    <source>
        <strain evidence="2">sp2</strain>
    </source>
</reference>
<dbReference type="InterPro" id="IPR023154">
    <property type="entry name" value="Jann4075-like_sf"/>
</dbReference>